<keyword evidence="7" id="KW-0238">DNA-binding</keyword>
<keyword evidence="3" id="KW-0808">Transferase</keyword>
<evidence type="ECO:0000313" key="12">
    <source>
        <dbReference type="Proteomes" id="UP000006461"/>
    </source>
</evidence>
<evidence type="ECO:0000256" key="3">
    <source>
        <dbReference type="ARBA" id="ARBA00022679"/>
    </source>
</evidence>
<keyword evidence="6" id="KW-0731">Sigma factor</keyword>
<evidence type="ECO:0000259" key="9">
    <source>
        <dbReference type="Pfam" id="PF04552"/>
    </source>
</evidence>
<keyword evidence="12" id="KW-1185">Reference proteome</keyword>
<keyword evidence="4" id="KW-0548">Nucleotidyltransferase</keyword>
<organism evidence="11 12">
    <name type="scientific">Modestobacter italicus (strain DSM 44449 / CECT 9708 / BC 501)</name>
    <dbReference type="NCBI Taxonomy" id="2732864"/>
    <lineage>
        <taxon>Bacteria</taxon>
        <taxon>Bacillati</taxon>
        <taxon>Actinomycetota</taxon>
        <taxon>Actinomycetes</taxon>
        <taxon>Geodermatophilales</taxon>
        <taxon>Geodermatophilaceae</taxon>
        <taxon>Modestobacter</taxon>
    </lineage>
</organism>
<dbReference type="InterPro" id="IPR000394">
    <property type="entry name" value="RNA_pol_sigma_54"/>
</dbReference>
<evidence type="ECO:0000313" key="11">
    <source>
        <dbReference type="EMBL" id="CCH87919.1"/>
    </source>
</evidence>
<keyword evidence="8" id="KW-0804">Transcription</keyword>
<dbReference type="PANTHER" id="PTHR32248">
    <property type="entry name" value="RNA POLYMERASE SIGMA-54 FACTOR"/>
    <property type="match status" value="1"/>
</dbReference>
<proteinExistence type="inferred from homology"/>
<reference evidence="11 12" key="1">
    <citation type="journal article" date="2012" name="J. Bacteriol.">
        <title>Genome Sequence of Radiation-Resistant Modestobacter marinus Strain BC501, a Representative Actinobacterium That Thrives on Calcareous Stone Surfaces.</title>
        <authorList>
            <person name="Normand P."/>
            <person name="Gury J."/>
            <person name="Pujic P."/>
            <person name="Chouaia B."/>
            <person name="Crotti E."/>
            <person name="Brusetti L."/>
            <person name="Daffonchio D."/>
            <person name="Vacherie B."/>
            <person name="Barbe V."/>
            <person name="Medigue C."/>
            <person name="Calteau A."/>
            <person name="Ghodhbane-Gtari F."/>
            <person name="Essoussi I."/>
            <person name="Nouioui I."/>
            <person name="Abbassi-Ghozzi I."/>
            <person name="Gtari M."/>
        </authorList>
    </citation>
    <scope>NUCLEOTIDE SEQUENCE [LARGE SCALE GENOMIC DNA]</scope>
    <source>
        <strain evidence="12">BC 501</strain>
    </source>
</reference>
<evidence type="ECO:0000259" key="10">
    <source>
        <dbReference type="Pfam" id="PF04963"/>
    </source>
</evidence>
<dbReference type="eggNOG" id="COG1508">
    <property type="taxonomic scope" value="Bacteria"/>
</dbReference>
<dbReference type="Pfam" id="PF04552">
    <property type="entry name" value="Sigma54_DBD"/>
    <property type="match status" value="1"/>
</dbReference>
<accession>I4EX06</accession>
<evidence type="ECO:0000256" key="4">
    <source>
        <dbReference type="ARBA" id="ARBA00022695"/>
    </source>
</evidence>
<feature type="domain" description="RNA polymerase sigma factor 54 DNA-binding" evidence="9">
    <location>
        <begin position="272"/>
        <end position="416"/>
    </location>
</feature>
<protein>
    <submittedName>
        <fullName evidence="11">RNA polymerase, sigma 54 (Sigma N) factor</fullName>
    </submittedName>
</protein>
<dbReference type="HOGENOM" id="CLU_653482_0_0_11"/>
<dbReference type="GO" id="GO:0000428">
    <property type="term" value="C:DNA-directed RNA polymerase complex"/>
    <property type="evidence" value="ECO:0007669"/>
    <property type="project" value="UniProtKB-KW"/>
</dbReference>
<dbReference type="KEGG" id="mmar:MODMU_2490"/>
<dbReference type="OrthoDB" id="9814402at2"/>
<dbReference type="STRING" id="477641.MODMU_2490"/>
<evidence type="ECO:0000256" key="1">
    <source>
        <dbReference type="ARBA" id="ARBA00008798"/>
    </source>
</evidence>
<evidence type="ECO:0000256" key="2">
    <source>
        <dbReference type="ARBA" id="ARBA00022478"/>
    </source>
</evidence>
<evidence type="ECO:0000256" key="5">
    <source>
        <dbReference type="ARBA" id="ARBA00023015"/>
    </source>
</evidence>
<dbReference type="OMA" id="MPRARIH"/>
<dbReference type="PROSITE" id="PS00718">
    <property type="entry name" value="SIGMA54_2"/>
    <property type="match status" value="1"/>
</dbReference>
<dbReference type="GO" id="GO:0001216">
    <property type="term" value="F:DNA-binding transcription activator activity"/>
    <property type="evidence" value="ECO:0007669"/>
    <property type="project" value="InterPro"/>
</dbReference>
<dbReference type="PIRSF" id="PIRSF000774">
    <property type="entry name" value="RpoN"/>
    <property type="match status" value="1"/>
</dbReference>
<dbReference type="Pfam" id="PF04963">
    <property type="entry name" value="Sigma54_CBD"/>
    <property type="match status" value="1"/>
</dbReference>
<evidence type="ECO:0000256" key="8">
    <source>
        <dbReference type="ARBA" id="ARBA00023163"/>
    </source>
</evidence>
<dbReference type="GO" id="GO:0016987">
    <property type="term" value="F:sigma factor activity"/>
    <property type="evidence" value="ECO:0007669"/>
    <property type="project" value="UniProtKB-KW"/>
</dbReference>
<dbReference type="GO" id="GO:0006352">
    <property type="term" value="P:DNA-templated transcription initiation"/>
    <property type="evidence" value="ECO:0007669"/>
    <property type="project" value="InterPro"/>
</dbReference>
<dbReference type="EMBL" id="FO203431">
    <property type="protein sequence ID" value="CCH87919.1"/>
    <property type="molecule type" value="Genomic_DNA"/>
</dbReference>
<dbReference type="AlphaFoldDB" id="I4EX06"/>
<gene>
    <name evidence="11" type="ordered locus">MODMU_2490</name>
</gene>
<dbReference type="GO" id="GO:0016779">
    <property type="term" value="F:nucleotidyltransferase activity"/>
    <property type="evidence" value="ECO:0007669"/>
    <property type="project" value="UniProtKB-KW"/>
</dbReference>
<evidence type="ECO:0000256" key="6">
    <source>
        <dbReference type="ARBA" id="ARBA00023082"/>
    </source>
</evidence>
<sequence>MAQGFAHRQLLSPLAVQVLASLTLTQAELDSLVAARLAANPVLVAGTPRRCRWCACTLQLGRCPRCAGQVTLVHEPVAVEDEIEELRREARLMVRPALAPMVDLVVAQLDERGLLPGPSSSVEAGARASDEWAEAVRAVRAAGPPGVAAPDVRSCLLDQARWHASNGGPALLVPIVAGHLGRVAVGDHAEIAGDLGVSTSAVDDAVAFLRARLRPSVLTTGAVAAPVGAPPDVIVRRRGDGLEVVVLDGADLGLGLDPELDALRLAGDSGEWLADRCADARALLDVVDRRAGALRRVATAVVHAQRDFVLHGRAAHRPLTRAAVAAALGVHPSTVSRAVQGAVVALPDGGVLPLAAFFGKAVAVVDCLARMLASPDPPRSDADAVARLGVAGHVVARRTVTKYRHLLDTAAAGRAKRSSP</sequence>
<dbReference type="PATRIC" id="fig|477641.3.peg.2368"/>
<dbReference type="Proteomes" id="UP000006461">
    <property type="component" value="Chromosome"/>
</dbReference>
<comment type="similarity">
    <text evidence="1">Belongs to the sigma-54 factor family.</text>
</comment>
<dbReference type="GO" id="GO:0003677">
    <property type="term" value="F:DNA binding"/>
    <property type="evidence" value="ECO:0007669"/>
    <property type="project" value="UniProtKB-KW"/>
</dbReference>
<keyword evidence="2" id="KW-0240">DNA-directed RNA polymerase</keyword>
<feature type="domain" description="RNA polymerase sigma factor 54 core-binding" evidence="10">
    <location>
        <begin position="94"/>
        <end position="248"/>
    </location>
</feature>
<dbReference type="PANTHER" id="PTHR32248:SF4">
    <property type="entry name" value="RNA POLYMERASE SIGMA-54 FACTOR"/>
    <property type="match status" value="1"/>
</dbReference>
<dbReference type="PRINTS" id="PR00045">
    <property type="entry name" value="SIGMA54FCT"/>
</dbReference>
<evidence type="ECO:0000256" key="7">
    <source>
        <dbReference type="ARBA" id="ARBA00023125"/>
    </source>
</evidence>
<dbReference type="InterPro" id="IPR007046">
    <property type="entry name" value="RNA_pol_sigma_54_core-bd"/>
</dbReference>
<dbReference type="InterPro" id="IPR007634">
    <property type="entry name" value="RNA_pol_sigma_54_DNA-bd"/>
</dbReference>
<name>I4EX06_MODI5</name>
<keyword evidence="5" id="KW-0805">Transcription regulation</keyword>
<dbReference type="PROSITE" id="PS50044">
    <property type="entry name" value="SIGMA54_3"/>
    <property type="match status" value="1"/>
</dbReference>